<dbReference type="PANTHER" id="PTHR22726">
    <property type="entry name" value="METALLOENDOPEPTIDASE OMA1"/>
    <property type="match status" value="1"/>
</dbReference>
<evidence type="ECO:0000256" key="7">
    <source>
        <dbReference type="SAM" id="MobiDB-lite"/>
    </source>
</evidence>
<feature type="domain" description="Peptidase M48" evidence="9">
    <location>
        <begin position="57"/>
        <end position="237"/>
    </location>
</feature>
<dbReference type="GO" id="GO:0016020">
    <property type="term" value="C:membrane"/>
    <property type="evidence" value="ECO:0007669"/>
    <property type="project" value="TreeGrafter"/>
</dbReference>
<keyword evidence="11" id="KW-1185">Reference proteome</keyword>
<keyword evidence="8" id="KW-0732">Signal</keyword>
<evidence type="ECO:0000256" key="4">
    <source>
        <dbReference type="ARBA" id="ARBA00022833"/>
    </source>
</evidence>
<keyword evidence="3 6" id="KW-0378">Hydrolase</keyword>
<comment type="caution">
    <text evidence="10">The sequence shown here is derived from an EMBL/GenBank/DDBJ whole genome shotgun (WGS) entry which is preliminary data.</text>
</comment>
<comment type="cofactor">
    <cofactor evidence="6">
        <name>Zn(2+)</name>
        <dbReference type="ChEBI" id="CHEBI:29105"/>
    </cofactor>
    <text evidence="6">Binds 1 zinc ion per subunit.</text>
</comment>
<evidence type="ECO:0000256" key="5">
    <source>
        <dbReference type="ARBA" id="ARBA00023049"/>
    </source>
</evidence>
<dbReference type="STRING" id="696762.PFRI_21120"/>
<protein>
    <submittedName>
        <fullName evidence="10">Beta-barrel assembly-enhancing protease</fullName>
    </submittedName>
</protein>
<evidence type="ECO:0000313" key="11">
    <source>
        <dbReference type="Proteomes" id="UP000184514"/>
    </source>
</evidence>
<keyword evidence="2" id="KW-0479">Metal-binding</keyword>
<accession>A0A1L9NWL9</accession>
<keyword evidence="5 6" id="KW-0482">Metalloprotease</keyword>
<evidence type="ECO:0000256" key="1">
    <source>
        <dbReference type="ARBA" id="ARBA00022670"/>
    </source>
</evidence>
<dbReference type="Proteomes" id="UP000184514">
    <property type="component" value="Unassembled WGS sequence"/>
</dbReference>
<organism evidence="10 11">
    <name type="scientific">Planktotalea frisia</name>
    <dbReference type="NCBI Taxonomy" id="696762"/>
    <lineage>
        <taxon>Bacteria</taxon>
        <taxon>Pseudomonadati</taxon>
        <taxon>Pseudomonadota</taxon>
        <taxon>Alphaproteobacteria</taxon>
        <taxon>Rhodobacterales</taxon>
        <taxon>Paracoccaceae</taxon>
        <taxon>Planktotalea</taxon>
    </lineage>
</organism>
<feature type="signal peptide" evidence="8">
    <location>
        <begin position="1"/>
        <end position="20"/>
    </location>
</feature>
<feature type="region of interest" description="Disordered" evidence="7">
    <location>
        <begin position="21"/>
        <end position="44"/>
    </location>
</feature>
<dbReference type="Pfam" id="PF01435">
    <property type="entry name" value="Peptidase_M48"/>
    <property type="match status" value="1"/>
</dbReference>
<name>A0A1L9NWL9_9RHOB</name>
<dbReference type="RefSeq" id="WP_072630672.1">
    <property type="nucleotide sequence ID" value="NZ_MLCB01000137.1"/>
</dbReference>
<dbReference type="PROSITE" id="PS51257">
    <property type="entry name" value="PROKAR_LIPOPROTEIN"/>
    <property type="match status" value="1"/>
</dbReference>
<proteinExistence type="inferred from homology"/>
<evidence type="ECO:0000259" key="9">
    <source>
        <dbReference type="Pfam" id="PF01435"/>
    </source>
</evidence>
<dbReference type="GO" id="GO:0004222">
    <property type="term" value="F:metalloendopeptidase activity"/>
    <property type="evidence" value="ECO:0007669"/>
    <property type="project" value="InterPro"/>
</dbReference>
<keyword evidence="4 6" id="KW-0862">Zinc</keyword>
<sequence>MKTYLLVPLLAFGLSACVSTSRPAPTAPSQPSTPAVSTPTPATSLKAEQAARQFVRVVRTVEPVAEAVCRERAPSMNCDFNIVVDDRPNQPPNAFQTRDKSGRPVLAFNIPLIATVRNADELAFVMGHEAAHHIRAHLDRQQRNATAGALIFGGLAAITGVGEQAIESAQQVGATVGARGYSKDFELEADELGTIIAHRAGYDPVLGAAFFTKIADPGIRFLGTHPPNAARIDIVRRTAATLN</sequence>
<evidence type="ECO:0000256" key="3">
    <source>
        <dbReference type="ARBA" id="ARBA00022801"/>
    </source>
</evidence>
<keyword evidence="1 6" id="KW-0645">Protease</keyword>
<evidence type="ECO:0000256" key="2">
    <source>
        <dbReference type="ARBA" id="ARBA00022723"/>
    </source>
</evidence>
<dbReference type="EMBL" id="MLCB01000137">
    <property type="protein sequence ID" value="OJI93641.1"/>
    <property type="molecule type" value="Genomic_DNA"/>
</dbReference>
<dbReference type="InterPro" id="IPR001915">
    <property type="entry name" value="Peptidase_M48"/>
</dbReference>
<evidence type="ECO:0000256" key="6">
    <source>
        <dbReference type="RuleBase" id="RU003983"/>
    </source>
</evidence>
<gene>
    <name evidence="10" type="primary">bepA_3</name>
    <name evidence="10" type="ORF">PFRI_21120</name>
</gene>
<dbReference type="InterPro" id="IPR051156">
    <property type="entry name" value="Mito/Outer_Membr_Metalloprot"/>
</dbReference>
<dbReference type="AlphaFoldDB" id="A0A1L9NWL9"/>
<dbReference type="Gene3D" id="3.30.2010.10">
    <property type="entry name" value="Metalloproteases ('zincins'), catalytic domain"/>
    <property type="match status" value="1"/>
</dbReference>
<dbReference type="PANTHER" id="PTHR22726:SF24">
    <property type="entry name" value="M48 FAMILY METALLOPEPTIDASE"/>
    <property type="match status" value="1"/>
</dbReference>
<reference evidence="10 11" key="1">
    <citation type="submission" date="2016-10" db="EMBL/GenBank/DDBJ databases">
        <title>Genome sequence of Planktotalea frisia SH6-1.</title>
        <authorList>
            <person name="Poehlein A."/>
            <person name="Bakenhus I."/>
            <person name="Voget S."/>
            <person name="Brinkhoff T."/>
            <person name="Simon M."/>
        </authorList>
    </citation>
    <scope>NUCLEOTIDE SEQUENCE [LARGE SCALE GENOMIC DNA]</scope>
    <source>
        <strain evidence="10 11">SH6-1</strain>
    </source>
</reference>
<comment type="similarity">
    <text evidence="6">Belongs to the peptidase M48 family.</text>
</comment>
<feature type="chain" id="PRO_5013086643" evidence="8">
    <location>
        <begin position="21"/>
        <end position="243"/>
    </location>
</feature>
<evidence type="ECO:0000313" key="10">
    <source>
        <dbReference type="EMBL" id="OJI93641.1"/>
    </source>
</evidence>
<dbReference type="GO" id="GO:0046872">
    <property type="term" value="F:metal ion binding"/>
    <property type="evidence" value="ECO:0007669"/>
    <property type="project" value="UniProtKB-KW"/>
</dbReference>
<evidence type="ECO:0000256" key="8">
    <source>
        <dbReference type="SAM" id="SignalP"/>
    </source>
</evidence>
<dbReference type="OrthoDB" id="7338723at2"/>
<dbReference type="GO" id="GO:0051603">
    <property type="term" value="P:proteolysis involved in protein catabolic process"/>
    <property type="evidence" value="ECO:0007669"/>
    <property type="project" value="TreeGrafter"/>
</dbReference>